<evidence type="ECO:0000313" key="2">
    <source>
        <dbReference type="EMBL" id="GER53795.1"/>
    </source>
</evidence>
<dbReference type="AlphaFoldDB" id="A0A5A7R7V6"/>
<accession>A0A5A7R7V6</accession>
<dbReference type="EMBL" id="BKCP01010737">
    <property type="protein sequence ID" value="GER53795.1"/>
    <property type="molecule type" value="Genomic_DNA"/>
</dbReference>
<organism evidence="2 3">
    <name type="scientific">Striga asiatica</name>
    <name type="common">Asiatic witchweed</name>
    <name type="synonym">Buchnera asiatica</name>
    <dbReference type="NCBI Taxonomy" id="4170"/>
    <lineage>
        <taxon>Eukaryota</taxon>
        <taxon>Viridiplantae</taxon>
        <taxon>Streptophyta</taxon>
        <taxon>Embryophyta</taxon>
        <taxon>Tracheophyta</taxon>
        <taxon>Spermatophyta</taxon>
        <taxon>Magnoliopsida</taxon>
        <taxon>eudicotyledons</taxon>
        <taxon>Gunneridae</taxon>
        <taxon>Pentapetalae</taxon>
        <taxon>asterids</taxon>
        <taxon>lamiids</taxon>
        <taxon>Lamiales</taxon>
        <taxon>Orobanchaceae</taxon>
        <taxon>Buchnereae</taxon>
        <taxon>Striga</taxon>
    </lineage>
</organism>
<comment type="caution">
    <text evidence="2">The sequence shown here is derived from an EMBL/GenBank/DDBJ whole genome shotgun (WGS) entry which is preliminary data.</text>
</comment>
<evidence type="ECO:0000313" key="3">
    <source>
        <dbReference type="Proteomes" id="UP000325081"/>
    </source>
</evidence>
<feature type="compositionally biased region" description="Low complexity" evidence="1">
    <location>
        <begin position="67"/>
        <end position="77"/>
    </location>
</feature>
<dbReference type="GO" id="GO:0016301">
    <property type="term" value="F:kinase activity"/>
    <property type="evidence" value="ECO:0007669"/>
    <property type="project" value="UniProtKB-KW"/>
</dbReference>
<feature type="region of interest" description="Disordered" evidence="1">
    <location>
        <begin position="39"/>
        <end position="107"/>
    </location>
</feature>
<proteinExistence type="predicted"/>
<sequence>MFTGTDCRNFAEVLLSPCCNCFRIATGLDFRQTGRWASSKRRAERPDLSGLKRRRPSMEMVNDQTTSLSWSSSGSPSRVGLNRTGSGFPASPIKQKVGGGGGRWTGDMPSRIPPLKKTLVFLVKNADIGLVTLRSLYQKLEQV</sequence>
<evidence type="ECO:0000256" key="1">
    <source>
        <dbReference type="SAM" id="MobiDB-lite"/>
    </source>
</evidence>
<protein>
    <submittedName>
        <fullName evidence="2">Virulence sensor histidine kinase PhoQ</fullName>
    </submittedName>
</protein>
<keyword evidence="3" id="KW-1185">Reference proteome</keyword>
<keyword evidence="2" id="KW-0418">Kinase</keyword>
<name>A0A5A7R7V6_STRAF</name>
<gene>
    <name evidence="2" type="ORF">STAS_31341</name>
</gene>
<keyword evidence="2" id="KW-0808">Transferase</keyword>
<reference evidence="3" key="1">
    <citation type="journal article" date="2019" name="Curr. Biol.">
        <title>Genome Sequence of Striga asiatica Provides Insight into the Evolution of Plant Parasitism.</title>
        <authorList>
            <person name="Yoshida S."/>
            <person name="Kim S."/>
            <person name="Wafula E.K."/>
            <person name="Tanskanen J."/>
            <person name="Kim Y.M."/>
            <person name="Honaas L."/>
            <person name="Yang Z."/>
            <person name="Spallek T."/>
            <person name="Conn C.E."/>
            <person name="Ichihashi Y."/>
            <person name="Cheong K."/>
            <person name="Cui S."/>
            <person name="Der J.P."/>
            <person name="Gundlach H."/>
            <person name="Jiao Y."/>
            <person name="Hori C."/>
            <person name="Ishida J.K."/>
            <person name="Kasahara H."/>
            <person name="Kiba T."/>
            <person name="Kim M.S."/>
            <person name="Koo N."/>
            <person name="Laohavisit A."/>
            <person name="Lee Y.H."/>
            <person name="Lumba S."/>
            <person name="McCourt P."/>
            <person name="Mortimer J.C."/>
            <person name="Mutuku J.M."/>
            <person name="Nomura T."/>
            <person name="Sasaki-Sekimoto Y."/>
            <person name="Seto Y."/>
            <person name="Wang Y."/>
            <person name="Wakatake T."/>
            <person name="Sakakibara H."/>
            <person name="Demura T."/>
            <person name="Yamaguchi S."/>
            <person name="Yoneyama K."/>
            <person name="Manabe R.I."/>
            <person name="Nelson D.C."/>
            <person name="Schulman A.H."/>
            <person name="Timko M.P."/>
            <person name="dePamphilis C.W."/>
            <person name="Choi D."/>
            <person name="Shirasu K."/>
        </authorList>
    </citation>
    <scope>NUCLEOTIDE SEQUENCE [LARGE SCALE GENOMIC DNA]</scope>
    <source>
        <strain evidence="3">cv. UVA1</strain>
    </source>
</reference>
<dbReference type="Proteomes" id="UP000325081">
    <property type="component" value="Unassembled WGS sequence"/>
</dbReference>